<dbReference type="AlphaFoldDB" id="A0A6J6D096"/>
<proteinExistence type="predicted"/>
<evidence type="ECO:0000313" key="1">
    <source>
        <dbReference type="EMBL" id="CAB4556755.1"/>
    </source>
</evidence>
<protein>
    <submittedName>
        <fullName evidence="1">Unannotated protein</fullName>
    </submittedName>
</protein>
<name>A0A6J6D096_9ZZZZ</name>
<sequence>MKKLCALGMAVVSMLTVAACGESGPVVLALASSQSDSGTNRAAGEGEADAPQFVGMTVDYQVVGNLDAMPTEAQAWSVSNYGEAMRETQRLADALGVNARAKRSEDDKYAFVAEDPDTKASVWLWNHLAIGGWWSYTQANASAGSSSPSCPPDDRSCVVEPAPALPTNLISVDEAVRRSQEYLTKAKLTTADYVLSGTRTDWSTEVAGVVQVEDVLTNVAVNFSYGQDGNLMYASGPMMTVSRADMYPLVTVEKALERLSMPQYGFYGGAARIASDIAVSDSPTTDNQAIVPLTIPITGVRLTLMESNLSNGTHMLLPAFTFSNGDGDVGTVMAVSDEFVVFPNIDAPPTDPGAIEPGVPEPAPGEIVQELTQESADSLIGLTEDEAQKTATERGWVLRVSDRDGEFFMLTKDYREDRVNISVNKGIVTAVTVG</sequence>
<dbReference type="Gene3D" id="3.30.10.10">
    <property type="entry name" value="Trypsin Inhibitor V, subunit A"/>
    <property type="match status" value="1"/>
</dbReference>
<reference evidence="1" key="1">
    <citation type="submission" date="2020-05" db="EMBL/GenBank/DDBJ databases">
        <authorList>
            <person name="Chiriac C."/>
            <person name="Salcher M."/>
            <person name="Ghai R."/>
            <person name="Kavagutti S V."/>
        </authorList>
    </citation>
    <scope>NUCLEOTIDE SEQUENCE</scope>
</reference>
<organism evidence="1">
    <name type="scientific">freshwater metagenome</name>
    <dbReference type="NCBI Taxonomy" id="449393"/>
    <lineage>
        <taxon>unclassified sequences</taxon>
        <taxon>metagenomes</taxon>
        <taxon>ecological metagenomes</taxon>
    </lineage>
</organism>
<dbReference type="EMBL" id="CAEZTC010000049">
    <property type="protein sequence ID" value="CAB4556755.1"/>
    <property type="molecule type" value="Genomic_DNA"/>
</dbReference>
<accession>A0A6J6D096</accession>
<gene>
    <name evidence="1" type="ORF">UFOPK1572_00543</name>
</gene>
<dbReference type="PROSITE" id="PS51257">
    <property type="entry name" value="PROKAR_LIPOPROTEIN"/>
    <property type="match status" value="1"/>
</dbReference>